<reference evidence="3 4" key="1">
    <citation type="submission" date="2021-08" db="EMBL/GenBank/DDBJ databases">
        <title>Draft Genome Sequence of Phanerochaete sordida strain YK-624.</title>
        <authorList>
            <person name="Mori T."/>
            <person name="Dohra H."/>
            <person name="Suzuki T."/>
            <person name="Kawagishi H."/>
            <person name="Hirai H."/>
        </authorList>
    </citation>
    <scope>NUCLEOTIDE SEQUENCE [LARGE SCALE GENOMIC DNA]</scope>
    <source>
        <strain evidence="3 4">YK-624</strain>
    </source>
</reference>
<dbReference type="AlphaFoldDB" id="A0A9P3G438"/>
<keyword evidence="2" id="KW-0472">Membrane</keyword>
<feature type="transmembrane region" description="Helical" evidence="2">
    <location>
        <begin position="261"/>
        <end position="282"/>
    </location>
</feature>
<keyword evidence="2" id="KW-0812">Transmembrane</keyword>
<dbReference type="Proteomes" id="UP000703269">
    <property type="component" value="Unassembled WGS sequence"/>
</dbReference>
<gene>
    <name evidence="3" type="ORF">PsYK624_039550</name>
</gene>
<evidence type="ECO:0000256" key="2">
    <source>
        <dbReference type="SAM" id="Phobius"/>
    </source>
</evidence>
<feature type="region of interest" description="Disordered" evidence="1">
    <location>
        <begin position="76"/>
        <end position="124"/>
    </location>
</feature>
<evidence type="ECO:0008006" key="5">
    <source>
        <dbReference type="Google" id="ProtNLM"/>
    </source>
</evidence>
<keyword evidence="4" id="KW-1185">Reference proteome</keyword>
<dbReference type="EMBL" id="BPQB01000007">
    <property type="protein sequence ID" value="GJE87871.1"/>
    <property type="molecule type" value="Genomic_DNA"/>
</dbReference>
<organism evidence="3 4">
    <name type="scientific">Phanerochaete sordida</name>
    <dbReference type="NCBI Taxonomy" id="48140"/>
    <lineage>
        <taxon>Eukaryota</taxon>
        <taxon>Fungi</taxon>
        <taxon>Dikarya</taxon>
        <taxon>Basidiomycota</taxon>
        <taxon>Agaricomycotina</taxon>
        <taxon>Agaricomycetes</taxon>
        <taxon>Polyporales</taxon>
        <taxon>Phanerochaetaceae</taxon>
        <taxon>Phanerochaete</taxon>
    </lineage>
</organism>
<dbReference type="OrthoDB" id="60858at2759"/>
<name>A0A9P3G438_9APHY</name>
<feature type="transmembrane region" description="Helical" evidence="2">
    <location>
        <begin position="221"/>
        <end position="241"/>
    </location>
</feature>
<keyword evidence="2" id="KW-1133">Transmembrane helix</keyword>
<proteinExistence type="predicted"/>
<feature type="compositionally biased region" description="Polar residues" evidence="1">
    <location>
        <begin position="1"/>
        <end position="10"/>
    </location>
</feature>
<dbReference type="PANTHER" id="PTHR37919:SF2">
    <property type="entry name" value="EXPERA DOMAIN-CONTAINING PROTEIN"/>
    <property type="match status" value="1"/>
</dbReference>
<evidence type="ECO:0000313" key="4">
    <source>
        <dbReference type="Proteomes" id="UP000703269"/>
    </source>
</evidence>
<feature type="compositionally biased region" description="Polar residues" evidence="1">
    <location>
        <begin position="91"/>
        <end position="111"/>
    </location>
</feature>
<dbReference type="PANTHER" id="PTHR37919">
    <property type="entry name" value="PROTEIN CBG05606"/>
    <property type="match status" value="1"/>
</dbReference>
<sequence>MMVFSASHSARFQEHQRSSYGDSSAHQRSPREHWVRRGVSAHGEIWSAQFEQRLEQEGFPLRSSAWGREQTVEDIVQDTESEDEGLGASERASTSSHASENIRTATASADVSHQPPPSSLSSSSRMAFKSPWWISAWFILTIPVIFWDASYCFMRPRSMRGGDLHWIWSPYSLYQEVDYVYGLPAFEKGDGFTNAQSFLNIVENVLNIWYLYLAHVQGSPIAPLVGFGSVLMTLSKTVLYLLVEAFCGQCSTGHNDLSTLFWLWVVPNGMWIIFPTAILYSLGQTLAKSLRVAQKADKKKAQ</sequence>
<feature type="compositionally biased region" description="Polar residues" evidence="1">
    <location>
        <begin position="18"/>
        <end position="27"/>
    </location>
</feature>
<accession>A0A9P3G438</accession>
<feature type="transmembrane region" description="Helical" evidence="2">
    <location>
        <begin position="132"/>
        <end position="154"/>
    </location>
</feature>
<feature type="compositionally biased region" description="Acidic residues" evidence="1">
    <location>
        <begin position="76"/>
        <end position="85"/>
    </location>
</feature>
<evidence type="ECO:0000313" key="3">
    <source>
        <dbReference type="EMBL" id="GJE87871.1"/>
    </source>
</evidence>
<protein>
    <recommendedName>
        <fullName evidence="5">EXPERA domain-containing protein</fullName>
    </recommendedName>
</protein>
<feature type="region of interest" description="Disordered" evidence="1">
    <location>
        <begin position="1"/>
        <end position="35"/>
    </location>
</feature>
<comment type="caution">
    <text evidence="3">The sequence shown here is derived from an EMBL/GenBank/DDBJ whole genome shotgun (WGS) entry which is preliminary data.</text>
</comment>
<evidence type="ECO:0000256" key="1">
    <source>
        <dbReference type="SAM" id="MobiDB-lite"/>
    </source>
</evidence>